<evidence type="ECO:0000259" key="2">
    <source>
        <dbReference type="PROSITE" id="PS50102"/>
    </source>
</evidence>
<name>A0ABZ2UR33_9CYAN</name>
<sequence length="159" mass="17551">MSVRLYIGNLPKEEIDRQELQAVFAEEGDAVTTKLIKDRKTGKCRGFGFLTVNNDEQADQIIEKYNGQLFKDTAIKLEKALPRTKGDEGEDQGSKPTSTPTPSPNKEGRREKGAKKSRRGGGGSRESSSNIDSDAIRPDPRWAAELEKLKEMLAAQATN</sequence>
<dbReference type="EMBL" id="CP150886">
    <property type="protein sequence ID" value="WZB86895.1"/>
    <property type="molecule type" value="Genomic_DNA"/>
</dbReference>
<organism evidence="3 4">
    <name type="scientific">Okeanomitos corallinicola TIOX110</name>
    <dbReference type="NCBI Taxonomy" id="3133117"/>
    <lineage>
        <taxon>Bacteria</taxon>
        <taxon>Bacillati</taxon>
        <taxon>Cyanobacteriota</taxon>
        <taxon>Cyanophyceae</taxon>
        <taxon>Nostocales</taxon>
        <taxon>Aphanizomenonaceae</taxon>
        <taxon>Okeanomitos</taxon>
    </lineage>
</organism>
<feature type="region of interest" description="Disordered" evidence="1">
    <location>
        <begin position="80"/>
        <end position="139"/>
    </location>
</feature>
<dbReference type="RefSeq" id="WP_353929809.1">
    <property type="nucleotide sequence ID" value="NZ_CP150886.1"/>
</dbReference>
<dbReference type="SMART" id="SM00360">
    <property type="entry name" value="RRM"/>
    <property type="match status" value="1"/>
</dbReference>
<dbReference type="InterPro" id="IPR000504">
    <property type="entry name" value="RRM_dom"/>
</dbReference>
<dbReference type="Gene3D" id="3.30.70.330">
    <property type="match status" value="1"/>
</dbReference>
<dbReference type="InterPro" id="IPR035979">
    <property type="entry name" value="RBD_domain_sf"/>
</dbReference>
<accession>A0ABZ2UR33</accession>
<dbReference type="InterPro" id="IPR012677">
    <property type="entry name" value="Nucleotide-bd_a/b_plait_sf"/>
</dbReference>
<dbReference type="PANTHER" id="PTHR48034">
    <property type="entry name" value="TRANSFORMER-2 SEX-DETERMINING PROTEIN-RELATED"/>
    <property type="match status" value="1"/>
</dbReference>
<protein>
    <submittedName>
        <fullName evidence="3">RNA-binding protein</fullName>
    </submittedName>
</protein>
<dbReference type="Pfam" id="PF00076">
    <property type="entry name" value="RRM_1"/>
    <property type="match status" value="1"/>
</dbReference>
<dbReference type="InterPro" id="IPR050441">
    <property type="entry name" value="RBM"/>
</dbReference>
<evidence type="ECO:0000313" key="4">
    <source>
        <dbReference type="Proteomes" id="UP001483337"/>
    </source>
</evidence>
<dbReference type="Proteomes" id="UP001483337">
    <property type="component" value="Chromosome"/>
</dbReference>
<proteinExistence type="predicted"/>
<gene>
    <name evidence="3" type="ORF">WJM97_16080</name>
</gene>
<feature type="domain" description="RRM" evidence="2">
    <location>
        <begin position="3"/>
        <end position="82"/>
    </location>
</feature>
<dbReference type="SUPFAM" id="SSF54928">
    <property type="entry name" value="RNA-binding domain, RBD"/>
    <property type="match status" value="1"/>
</dbReference>
<reference evidence="3 4" key="1">
    <citation type="submission" date="2024-04" db="EMBL/GenBank/DDBJ databases">
        <title>Okeanomitos corallinicola gen. &amp; sp. nov. (Nostocales, Cyanobacteria), a new toxic marine heterocyst-forming cyanobacterium from a coral reef.</title>
        <authorList>
            <person name="Li H."/>
            <person name="Li R."/>
            <person name="Kang J."/>
            <person name="Hii K.S."/>
            <person name="Mohamed H.F."/>
            <person name="Xu X."/>
            <person name="Luo Z."/>
        </authorList>
    </citation>
    <scope>NUCLEOTIDE SEQUENCE [LARGE SCALE GENOMIC DNA]</scope>
    <source>
        <strain evidence="3 4">TIOX110</strain>
    </source>
</reference>
<evidence type="ECO:0000256" key="1">
    <source>
        <dbReference type="SAM" id="MobiDB-lite"/>
    </source>
</evidence>
<dbReference type="PROSITE" id="PS50102">
    <property type="entry name" value="RRM"/>
    <property type="match status" value="1"/>
</dbReference>
<evidence type="ECO:0000313" key="3">
    <source>
        <dbReference type="EMBL" id="WZB86895.1"/>
    </source>
</evidence>
<keyword evidence="4" id="KW-1185">Reference proteome</keyword>